<sequence>MNKSGLIGGLSYFTSCRATAVDEDGKLVGRGGAILVKGRSTLRNSVNTLTSRYEGNTAGFGNDMFIEKEMVEEFGVDGITTNAGVSYSQWPHLEIEGHTSDDTERKRIAAFLDFPTIRINTTYPNDSECKWGGRTCRTLSTALSYLASTCVNGSLYSRLEAITLINQSIALSSTRERGTKITLPASIVEECSFFVINDISRLSTEKLSFSLKPHHRVIDVESADGWFEMKNCVVILESGKTTALSPILSVGNGLVLSNTLFNSSDEASPASLSVPAIDYRPTGSKQGPLGAGPFAMSGCSLTNLTFTQTPAIVVETSDELTFSNQIFTSVSTDPTTGQELWLKGSSFKQQLNPSLWTGSFSASKPELLMGEDTAMDAGHKWRESSLVYWLVSPEVEVVLDAVDEKAHDHPNCGSIEFKCNTLESAFSSSFLNKLSIISLSSSTSIDVPLLIQMPFEIKSVFDTIQTVAIEKTGSFEMDKPSSTLTFTSLAFALSSSCTSEDFLSLNPLPNLCLQQVRYPW</sequence>
<protein>
    <submittedName>
        <fullName evidence="1">Uncharacterized protein</fullName>
    </submittedName>
</protein>
<reference evidence="1 2" key="1">
    <citation type="journal article" date="2022" name="bioRxiv">
        <title>Genomics of Preaxostyla Flagellates Illuminates Evolutionary Transitions and the Path Towards Mitochondrial Loss.</title>
        <authorList>
            <person name="Novak L.V.F."/>
            <person name="Treitli S.C."/>
            <person name="Pyrih J."/>
            <person name="Halakuc P."/>
            <person name="Pipaliya S.V."/>
            <person name="Vacek V."/>
            <person name="Brzon O."/>
            <person name="Soukal P."/>
            <person name="Eme L."/>
            <person name="Dacks J.B."/>
            <person name="Karnkowska A."/>
            <person name="Elias M."/>
            <person name="Hampl V."/>
        </authorList>
    </citation>
    <scope>NUCLEOTIDE SEQUENCE [LARGE SCALE GENOMIC DNA]</scope>
    <source>
        <strain evidence="1">NAU3</strain>
        <tissue evidence="1">Gut</tissue>
    </source>
</reference>
<evidence type="ECO:0000313" key="2">
    <source>
        <dbReference type="Proteomes" id="UP001281761"/>
    </source>
</evidence>
<keyword evidence="2" id="KW-1185">Reference proteome</keyword>
<organism evidence="1 2">
    <name type="scientific">Blattamonas nauphoetae</name>
    <dbReference type="NCBI Taxonomy" id="2049346"/>
    <lineage>
        <taxon>Eukaryota</taxon>
        <taxon>Metamonada</taxon>
        <taxon>Preaxostyla</taxon>
        <taxon>Oxymonadida</taxon>
        <taxon>Blattamonas</taxon>
    </lineage>
</organism>
<gene>
    <name evidence="1" type="ORF">BLNAU_8511</name>
</gene>
<comment type="caution">
    <text evidence="1">The sequence shown here is derived from an EMBL/GenBank/DDBJ whole genome shotgun (WGS) entry which is preliminary data.</text>
</comment>
<accession>A0ABQ9XY84</accession>
<name>A0ABQ9XY84_9EUKA</name>
<dbReference type="EMBL" id="JARBJD010000055">
    <property type="protein sequence ID" value="KAK2956457.1"/>
    <property type="molecule type" value="Genomic_DNA"/>
</dbReference>
<evidence type="ECO:0000313" key="1">
    <source>
        <dbReference type="EMBL" id="KAK2956457.1"/>
    </source>
</evidence>
<proteinExistence type="predicted"/>
<dbReference type="Proteomes" id="UP001281761">
    <property type="component" value="Unassembled WGS sequence"/>
</dbReference>